<dbReference type="Proteomes" id="UP000006415">
    <property type="component" value="Unassembled WGS sequence"/>
</dbReference>
<sequence length="355" mass="38411">MTKDKWIRTAKRAGAALFSIAAVAALASCGTPGPKKTDMSNTTVVTVSQEERIRKRIIQRILELDDSKDTEALKQFASGPELTVRTSQLAVAKATDSIDQTADIPDGVQQIMIPTEANWPRSIFSITTTTENQQSGRLLVFSQDSARQNYKLWGLVRLFSGVQLPTFRQQTPATKSSAEINDPNHTGMADQGGLVMTPADAVRQYADILQNGSSSKYAKSFENDSLRTELAKLTATIDDGVKRNGGTQQQTFTYKDGAIRVLMTAQASRLKGAKLGALVIAQIDSSWTRTAGEDRTSLPISDAEKALFGDQEGKQTIVANYTNVVALYVPYANSGSNAKVECVGAERVPVSVEAR</sequence>
<dbReference type="AlphaFoldDB" id="J0DFH8"/>
<dbReference type="PROSITE" id="PS51257">
    <property type="entry name" value="PROKAR_LIPOPROTEIN"/>
    <property type="match status" value="1"/>
</dbReference>
<organism evidence="3 4">
    <name type="scientific">Scardovia wiggsiae F0424</name>
    <dbReference type="NCBI Taxonomy" id="857290"/>
    <lineage>
        <taxon>Bacteria</taxon>
        <taxon>Bacillati</taxon>
        <taxon>Actinomycetota</taxon>
        <taxon>Actinomycetes</taxon>
        <taxon>Bifidobacteriales</taxon>
        <taxon>Bifidobacteriaceae</taxon>
        <taxon>Scardovia</taxon>
    </lineage>
</organism>
<evidence type="ECO:0000259" key="2">
    <source>
        <dbReference type="Pfam" id="PF26366"/>
    </source>
</evidence>
<keyword evidence="4" id="KW-1185">Reference proteome</keyword>
<gene>
    <name evidence="3" type="ORF">HMPREF9156_00512</name>
</gene>
<feature type="chain" id="PRO_5003732883" description="DUF8094 domain-containing protein" evidence="1">
    <location>
        <begin position="28"/>
        <end position="355"/>
    </location>
</feature>
<dbReference type="EMBL" id="AGZS01000002">
    <property type="protein sequence ID" value="EJD65068.1"/>
    <property type="molecule type" value="Genomic_DNA"/>
</dbReference>
<dbReference type="HOGENOM" id="CLU_066817_0_0_11"/>
<protein>
    <recommendedName>
        <fullName evidence="2">DUF8094 domain-containing protein</fullName>
    </recommendedName>
</protein>
<proteinExistence type="predicted"/>
<dbReference type="Pfam" id="PF26366">
    <property type="entry name" value="DUF8094"/>
    <property type="match status" value="1"/>
</dbReference>
<dbReference type="InterPro" id="IPR058407">
    <property type="entry name" value="DUF8094"/>
</dbReference>
<dbReference type="STRING" id="857290.HMPREF9156_00512"/>
<evidence type="ECO:0000313" key="4">
    <source>
        <dbReference type="Proteomes" id="UP000006415"/>
    </source>
</evidence>
<comment type="caution">
    <text evidence="3">The sequence shown here is derived from an EMBL/GenBank/DDBJ whole genome shotgun (WGS) entry which is preliminary data.</text>
</comment>
<evidence type="ECO:0000313" key="3">
    <source>
        <dbReference type="EMBL" id="EJD65068.1"/>
    </source>
</evidence>
<reference evidence="3 4" key="1">
    <citation type="submission" date="2012-01" db="EMBL/GenBank/DDBJ databases">
        <title>The Genome Sequence of Scardovia wiggsiae F0424.</title>
        <authorList>
            <consortium name="The Broad Institute Genome Sequencing Platform"/>
            <person name="Earl A."/>
            <person name="Ward D."/>
            <person name="Feldgarden M."/>
            <person name="Gevers D."/>
            <person name="Izard J."/>
            <person name="Ganesan A."/>
            <person name="Baranova O.V."/>
            <person name="Blanton J.M."/>
            <person name="Tanner A.C."/>
            <person name="Mathney J."/>
            <person name="Dewhirst F.E."/>
            <person name="Young S.K."/>
            <person name="Zeng Q."/>
            <person name="Gargeya S."/>
            <person name="Fitzgerald M."/>
            <person name="Haas B."/>
            <person name="Abouelleil A."/>
            <person name="Alvarado L."/>
            <person name="Arachchi H.M."/>
            <person name="Berlin A."/>
            <person name="Chapman S.B."/>
            <person name="Gearin G."/>
            <person name="Goldberg J."/>
            <person name="Griggs A."/>
            <person name="Gujja S."/>
            <person name="Hansen M."/>
            <person name="Heiman D."/>
            <person name="Howarth C."/>
            <person name="Larimer J."/>
            <person name="Lui A."/>
            <person name="MacDonald P.J.P."/>
            <person name="McCowen C."/>
            <person name="Montmayeur A."/>
            <person name="Murphy C."/>
            <person name="Neiman D."/>
            <person name="Pearson M."/>
            <person name="Priest M."/>
            <person name="Roberts A."/>
            <person name="Saif S."/>
            <person name="Shea T."/>
            <person name="Sisk P."/>
            <person name="Stolte C."/>
            <person name="Sykes S."/>
            <person name="Wortman J."/>
            <person name="Nusbaum C."/>
            <person name="Birren B."/>
        </authorList>
    </citation>
    <scope>NUCLEOTIDE SEQUENCE [LARGE SCALE GENOMIC DNA]</scope>
    <source>
        <strain evidence="3 4">F0424</strain>
    </source>
</reference>
<evidence type="ECO:0000256" key="1">
    <source>
        <dbReference type="SAM" id="SignalP"/>
    </source>
</evidence>
<name>J0DFH8_9BIFI</name>
<feature type="signal peptide" evidence="1">
    <location>
        <begin position="1"/>
        <end position="27"/>
    </location>
</feature>
<dbReference type="RefSeq" id="WP_007147579.1">
    <property type="nucleotide sequence ID" value="NZ_AKCI01000001.1"/>
</dbReference>
<dbReference type="OrthoDB" id="3266092at2"/>
<dbReference type="eggNOG" id="ENOG502ZCCY">
    <property type="taxonomic scope" value="Bacteria"/>
</dbReference>
<feature type="domain" description="DUF8094" evidence="2">
    <location>
        <begin position="65"/>
        <end position="335"/>
    </location>
</feature>
<accession>J0DFH8</accession>
<keyword evidence="1" id="KW-0732">Signal</keyword>